<dbReference type="InterPro" id="IPR029044">
    <property type="entry name" value="Nucleotide-diphossugar_trans"/>
</dbReference>
<name>A0A383D037_9ZZZZ</name>
<protein>
    <recommendedName>
        <fullName evidence="1">Glycosyltransferase 2-like domain-containing protein</fullName>
    </recommendedName>
</protein>
<feature type="non-terminal residue" evidence="2">
    <location>
        <position position="193"/>
    </location>
</feature>
<organism evidence="2">
    <name type="scientific">marine metagenome</name>
    <dbReference type="NCBI Taxonomy" id="408172"/>
    <lineage>
        <taxon>unclassified sequences</taxon>
        <taxon>metagenomes</taxon>
        <taxon>ecological metagenomes</taxon>
    </lineage>
</organism>
<dbReference type="Pfam" id="PF00535">
    <property type="entry name" value="Glycos_transf_2"/>
    <property type="match status" value="1"/>
</dbReference>
<evidence type="ECO:0000259" key="1">
    <source>
        <dbReference type="Pfam" id="PF00535"/>
    </source>
</evidence>
<accession>A0A383D037</accession>
<dbReference type="CDD" id="cd00761">
    <property type="entry name" value="Glyco_tranf_GTA_type"/>
    <property type="match status" value="1"/>
</dbReference>
<dbReference type="SUPFAM" id="SSF53448">
    <property type="entry name" value="Nucleotide-diphospho-sugar transferases"/>
    <property type="match status" value="1"/>
</dbReference>
<feature type="domain" description="Glycosyltransferase 2-like" evidence="1">
    <location>
        <begin position="11"/>
        <end position="108"/>
    </location>
</feature>
<evidence type="ECO:0000313" key="2">
    <source>
        <dbReference type="EMBL" id="SVE37613.1"/>
    </source>
</evidence>
<sequence>MQLFKKKPKLSVVVVFFNMRREATRTLHSLTTAYQRDIAIDDYEVIALDSSSTEALDGDWVESLQENFKYRFVESDLPTPCRALNYGAAMARSNTLVNLIDGARILSPGILANMLRAEQAFDTPFTYTIGMHLGRKPQNETLLEGYDQAVEDQLLDSIPWQTNGYKLFDISSLASSSQEGFLYPIYESNCFAV</sequence>
<gene>
    <name evidence="2" type="ORF">METZ01_LOCUS490467</name>
</gene>
<reference evidence="2" key="1">
    <citation type="submission" date="2018-05" db="EMBL/GenBank/DDBJ databases">
        <authorList>
            <person name="Lanie J.A."/>
            <person name="Ng W.-L."/>
            <person name="Kazmierczak K.M."/>
            <person name="Andrzejewski T.M."/>
            <person name="Davidsen T.M."/>
            <person name="Wayne K.J."/>
            <person name="Tettelin H."/>
            <person name="Glass J.I."/>
            <person name="Rusch D."/>
            <person name="Podicherti R."/>
            <person name="Tsui H.-C.T."/>
            <person name="Winkler M.E."/>
        </authorList>
    </citation>
    <scope>NUCLEOTIDE SEQUENCE</scope>
</reference>
<dbReference type="AlphaFoldDB" id="A0A383D037"/>
<dbReference type="EMBL" id="UINC01213024">
    <property type="protein sequence ID" value="SVE37613.1"/>
    <property type="molecule type" value="Genomic_DNA"/>
</dbReference>
<proteinExistence type="predicted"/>
<dbReference type="Gene3D" id="3.90.550.10">
    <property type="entry name" value="Spore Coat Polysaccharide Biosynthesis Protein SpsA, Chain A"/>
    <property type="match status" value="1"/>
</dbReference>
<dbReference type="InterPro" id="IPR001173">
    <property type="entry name" value="Glyco_trans_2-like"/>
</dbReference>